<reference evidence="2" key="1">
    <citation type="submission" date="2023-07" db="EMBL/GenBank/DDBJ databases">
        <title>draft genome sequence of fig (Ficus carica).</title>
        <authorList>
            <person name="Takahashi T."/>
            <person name="Nishimura K."/>
        </authorList>
    </citation>
    <scope>NUCLEOTIDE SEQUENCE</scope>
</reference>
<keyword evidence="3" id="KW-1185">Reference proteome</keyword>
<name>A0AA88J386_FICCA</name>
<evidence type="ECO:0000256" key="1">
    <source>
        <dbReference type="SAM" id="MobiDB-lite"/>
    </source>
</evidence>
<protein>
    <recommendedName>
        <fullName evidence="4">Myb/SANT-like domain-containing protein</fullName>
    </recommendedName>
</protein>
<comment type="caution">
    <text evidence="2">The sequence shown here is derived from an EMBL/GenBank/DDBJ whole genome shotgun (WGS) entry which is preliminary data.</text>
</comment>
<dbReference type="AlphaFoldDB" id="A0AA88J386"/>
<organism evidence="2 3">
    <name type="scientific">Ficus carica</name>
    <name type="common">Common fig</name>
    <dbReference type="NCBI Taxonomy" id="3494"/>
    <lineage>
        <taxon>Eukaryota</taxon>
        <taxon>Viridiplantae</taxon>
        <taxon>Streptophyta</taxon>
        <taxon>Embryophyta</taxon>
        <taxon>Tracheophyta</taxon>
        <taxon>Spermatophyta</taxon>
        <taxon>Magnoliopsida</taxon>
        <taxon>eudicotyledons</taxon>
        <taxon>Gunneridae</taxon>
        <taxon>Pentapetalae</taxon>
        <taxon>rosids</taxon>
        <taxon>fabids</taxon>
        <taxon>Rosales</taxon>
        <taxon>Moraceae</taxon>
        <taxon>Ficeae</taxon>
        <taxon>Ficus</taxon>
    </lineage>
</organism>
<accession>A0AA88J386</accession>
<sequence>MKKIYRGWKALQVRTGLGYDPSMDKVICSDDAWQSFIQQVPRGLGQLRCAMTVLHTSSMKGNNRRASIDAGPSWSRGSSGKRKQREETDEMTYVAIQEIVSHFRSRSQYGASNGQSSRPDHLLMCMNVMIEMGVPQYQWTIMWHYFDAHPRLQCTFHQLPDDDRRGIIASVVKSQSPPAG</sequence>
<evidence type="ECO:0008006" key="4">
    <source>
        <dbReference type="Google" id="ProtNLM"/>
    </source>
</evidence>
<evidence type="ECO:0000313" key="3">
    <source>
        <dbReference type="Proteomes" id="UP001187192"/>
    </source>
</evidence>
<dbReference type="EMBL" id="BTGU01000101">
    <property type="protein sequence ID" value="GMN60652.1"/>
    <property type="molecule type" value="Genomic_DNA"/>
</dbReference>
<dbReference type="Proteomes" id="UP001187192">
    <property type="component" value="Unassembled WGS sequence"/>
</dbReference>
<evidence type="ECO:0000313" key="2">
    <source>
        <dbReference type="EMBL" id="GMN60652.1"/>
    </source>
</evidence>
<gene>
    <name evidence="2" type="ORF">TIFTF001_029736</name>
</gene>
<proteinExistence type="predicted"/>
<feature type="region of interest" description="Disordered" evidence="1">
    <location>
        <begin position="61"/>
        <end position="88"/>
    </location>
</feature>